<sequence length="626" mass="70702">MAGNKSFTIVEYFGGDGGYRCGYCKNEMGNVSHGMWSHTMTVQDYQDLIDRGWRRSGKYVYKPIMNKTCCPQYTIRCHALKFEPTKSHKKVLKKLSKFISKGELPTGQNDAEPMDSVCEDVGPREPNKLSQAEVKCVAVTDIQKKEADCPSITEIKEEVADAPAAGSEKSRKDEVSVSDGKNTGPKPVAGIGADPNRPPCRKAKDLRKERRLQKEQMRQRTDGVSSIVSTTPPTPSQSSQCKTLEDFISESLPDISSHCLEVRLVRSNPPSPQFKASFDASYQVYKLYQMAIHKDPPDKPSESQKVKYYVLELAPICITLIWSLDLTSTLVRLVPVSFQDPQFTASYQQSVALYSCYQMAIHGDDPSECSESEFRRFLCDSPLEAEYSPDGPEVGYGSFHQQYWLDDRIVAVGVIDILPTCVSSVYLYYNPEFASLSLGSYSALREIAFTRQLQKQSPKLAYYYLGFYIHSCPKMRYKGQYRPSDLLCPETYVWVPIEQCLPHLENSRYARFNQDPDAGDARGLKDIDRAMMLYKRVVMPYAVYSRKRKGSSDETELFFVEPNKGVVYSLLGGCGFPFTLTLPCNTAPPIGQMKKKEQRMTKGTQSCHTESKNNQNVTQTYDKETK</sequence>
<evidence type="ECO:0000256" key="2">
    <source>
        <dbReference type="ARBA" id="ARBA00022679"/>
    </source>
</evidence>
<gene>
    <name evidence="9" type="ORF">JOB18_013348</name>
</gene>
<comment type="similarity">
    <text evidence="1 5">Belongs to the R-transferase family.</text>
</comment>
<reference evidence="9 10" key="1">
    <citation type="journal article" date="2021" name="Sci. Rep.">
        <title>Chromosome anchoring in Senegalese sole (Solea senegalensis) reveals sex-associated markers and genome rearrangements in flatfish.</title>
        <authorList>
            <person name="Guerrero-Cozar I."/>
            <person name="Gomez-Garrido J."/>
            <person name="Berbel C."/>
            <person name="Martinez-Blanch J.F."/>
            <person name="Alioto T."/>
            <person name="Claros M.G."/>
            <person name="Gagnaire P.A."/>
            <person name="Manchado M."/>
        </authorList>
    </citation>
    <scope>NUCLEOTIDE SEQUENCE [LARGE SCALE GENOMIC DNA]</scope>
    <source>
        <strain evidence="9">Sse05_10M</strain>
    </source>
</reference>
<dbReference type="EC" id="2.3.2.8" evidence="5"/>
<dbReference type="EMBL" id="JAGKHQ010000007">
    <property type="protein sequence ID" value="KAG7511882.1"/>
    <property type="molecule type" value="Genomic_DNA"/>
</dbReference>
<dbReference type="InterPro" id="IPR007472">
    <property type="entry name" value="N-end_Aminoacyl_Trfase_C"/>
</dbReference>
<evidence type="ECO:0000313" key="9">
    <source>
        <dbReference type="EMBL" id="KAG7511882.1"/>
    </source>
</evidence>
<feature type="region of interest" description="Disordered" evidence="6">
    <location>
        <begin position="593"/>
        <end position="626"/>
    </location>
</feature>
<feature type="domain" description="N-end rule aminoacyl transferase C-terminal" evidence="8">
    <location>
        <begin position="350"/>
        <end position="488"/>
    </location>
</feature>
<evidence type="ECO:0000256" key="6">
    <source>
        <dbReference type="SAM" id="MobiDB-lite"/>
    </source>
</evidence>
<dbReference type="Pfam" id="PF04376">
    <property type="entry name" value="ATE_N"/>
    <property type="match status" value="1"/>
</dbReference>
<keyword evidence="3 5" id="KW-0833">Ubl conjugation pathway</keyword>
<feature type="compositionally biased region" description="Polar residues" evidence="6">
    <location>
        <begin position="601"/>
        <end position="620"/>
    </location>
</feature>
<evidence type="ECO:0000259" key="7">
    <source>
        <dbReference type="Pfam" id="PF04376"/>
    </source>
</evidence>
<keyword evidence="2 5" id="KW-0808">Transferase</keyword>
<dbReference type="InterPro" id="IPR030700">
    <property type="entry name" value="N-end_Aminoacyl_Trfase"/>
</dbReference>
<evidence type="ECO:0000259" key="8">
    <source>
        <dbReference type="Pfam" id="PF04377"/>
    </source>
</evidence>
<dbReference type="Pfam" id="PF04377">
    <property type="entry name" value="ATE_C"/>
    <property type="match status" value="1"/>
</dbReference>
<keyword evidence="10" id="KW-1185">Reference proteome</keyword>
<evidence type="ECO:0000313" key="10">
    <source>
        <dbReference type="Proteomes" id="UP000693946"/>
    </source>
</evidence>
<comment type="catalytic activity">
    <reaction evidence="5">
        <text>an N-terminal L-alpha-aminoacyl-[protein] + L-arginyl-tRNA(Arg) = an N-terminal L-arginyl-L-aminoacyl-[protein] + tRNA(Arg) + H(+)</text>
        <dbReference type="Rhea" id="RHEA:10208"/>
        <dbReference type="Rhea" id="RHEA-COMP:9658"/>
        <dbReference type="Rhea" id="RHEA-COMP:9673"/>
        <dbReference type="Rhea" id="RHEA-COMP:10636"/>
        <dbReference type="Rhea" id="RHEA-COMP:10638"/>
        <dbReference type="ChEBI" id="CHEBI:15378"/>
        <dbReference type="ChEBI" id="CHEBI:78442"/>
        <dbReference type="ChEBI" id="CHEBI:78513"/>
        <dbReference type="ChEBI" id="CHEBI:78597"/>
        <dbReference type="ChEBI" id="CHEBI:83562"/>
        <dbReference type="EC" id="2.3.2.8"/>
    </reaction>
</comment>
<evidence type="ECO:0000256" key="3">
    <source>
        <dbReference type="ARBA" id="ARBA00022786"/>
    </source>
</evidence>
<dbReference type="AlphaFoldDB" id="A0AAV6S3B4"/>
<feature type="region of interest" description="Disordered" evidence="6">
    <location>
        <begin position="158"/>
        <end position="240"/>
    </location>
</feature>
<feature type="compositionally biased region" description="Basic and acidic residues" evidence="6">
    <location>
        <begin position="202"/>
        <end position="221"/>
    </location>
</feature>
<comment type="caution">
    <text evidence="9">The sequence shown here is derived from an EMBL/GenBank/DDBJ whole genome shotgun (WGS) entry which is preliminary data.</text>
</comment>
<dbReference type="InterPro" id="IPR007471">
    <property type="entry name" value="N-end_Aminoacyl_Trfase_N"/>
</dbReference>
<dbReference type="PIRSF" id="PIRSF037207">
    <property type="entry name" value="ATE1_euk"/>
    <property type="match status" value="1"/>
</dbReference>
<name>A0AAV6S3B4_SOLSE</name>
<organism evidence="9 10">
    <name type="scientific">Solea senegalensis</name>
    <name type="common">Senegalese sole</name>
    <dbReference type="NCBI Taxonomy" id="28829"/>
    <lineage>
        <taxon>Eukaryota</taxon>
        <taxon>Metazoa</taxon>
        <taxon>Chordata</taxon>
        <taxon>Craniata</taxon>
        <taxon>Vertebrata</taxon>
        <taxon>Euteleostomi</taxon>
        <taxon>Actinopterygii</taxon>
        <taxon>Neopterygii</taxon>
        <taxon>Teleostei</taxon>
        <taxon>Neoteleostei</taxon>
        <taxon>Acanthomorphata</taxon>
        <taxon>Carangaria</taxon>
        <taxon>Pleuronectiformes</taxon>
        <taxon>Pleuronectoidei</taxon>
        <taxon>Soleidae</taxon>
        <taxon>Solea</taxon>
    </lineage>
</organism>
<dbReference type="PANTHER" id="PTHR21367:SF1">
    <property type="entry name" value="ARGINYL-TRNA--PROTEIN TRANSFERASE 1"/>
    <property type="match status" value="1"/>
</dbReference>
<proteinExistence type="inferred from homology"/>
<dbReference type="PANTHER" id="PTHR21367">
    <property type="entry name" value="ARGININE-TRNA-PROTEIN TRANSFERASE 1"/>
    <property type="match status" value="1"/>
</dbReference>
<evidence type="ECO:0000256" key="4">
    <source>
        <dbReference type="ARBA" id="ARBA00023315"/>
    </source>
</evidence>
<accession>A0AAV6S3B4</accession>
<feature type="compositionally biased region" description="Low complexity" evidence="6">
    <location>
        <begin position="224"/>
        <end position="240"/>
    </location>
</feature>
<dbReference type="GO" id="GO:0005737">
    <property type="term" value="C:cytoplasm"/>
    <property type="evidence" value="ECO:0007669"/>
    <property type="project" value="TreeGrafter"/>
</dbReference>
<protein>
    <recommendedName>
        <fullName evidence="5">Arginyl-tRNA--protein transferase 1</fullName>
        <shortName evidence="5">Arginyltransferase 1</shortName>
        <shortName evidence="5">R-transferase 1</shortName>
        <ecNumber evidence="5">2.3.2.8</ecNumber>
    </recommendedName>
    <alternativeName>
        <fullName evidence="5">Arginine-tRNA--protein transferase 1</fullName>
    </alternativeName>
</protein>
<feature type="domain" description="N-end aminoacyl transferase N-terminal" evidence="7">
    <location>
        <begin position="20"/>
        <end position="90"/>
    </location>
</feature>
<evidence type="ECO:0000256" key="5">
    <source>
        <dbReference type="PIRNR" id="PIRNR037207"/>
    </source>
</evidence>
<dbReference type="Proteomes" id="UP000693946">
    <property type="component" value="Linkage Group LG15"/>
</dbReference>
<dbReference type="InterPro" id="IPR017137">
    <property type="entry name" value="Arg-tRNA-P_Trfase_1_euk"/>
</dbReference>
<keyword evidence="4 5" id="KW-0012">Acyltransferase</keyword>
<dbReference type="GO" id="GO:0004057">
    <property type="term" value="F:arginyl-tRNA--protein transferase activity"/>
    <property type="evidence" value="ECO:0007669"/>
    <property type="project" value="UniProtKB-EC"/>
</dbReference>
<evidence type="ECO:0000256" key="1">
    <source>
        <dbReference type="ARBA" id="ARBA00009991"/>
    </source>
</evidence>
<comment type="function">
    <text evidence="5">Involved in the post-translational conjugation of arginine to the N-terminal aspartate or glutamate of a protein. This arginylation is required for degradation of the protein via the ubiquitin pathway.</text>
</comment>